<dbReference type="InterPro" id="IPR052722">
    <property type="entry name" value="PgpH_phosphodiesterase"/>
</dbReference>
<dbReference type="EMBL" id="UINC01001051">
    <property type="protein sequence ID" value="SUZ69074.1"/>
    <property type="molecule type" value="Genomic_DNA"/>
</dbReference>
<dbReference type="InterPro" id="IPR011621">
    <property type="entry name" value="Metal-dep_PHydrolase_7TM_intra"/>
</dbReference>
<dbReference type="Pfam" id="PF01966">
    <property type="entry name" value="HD"/>
    <property type="match status" value="1"/>
</dbReference>
<feature type="domain" description="HD/PDEase" evidence="2">
    <location>
        <begin position="465"/>
        <end position="624"/>
    </location>
</feature>
<dbReference type="Pfam" id="PF07697">
    <property type="entry name" value="7TMR-HDED"/>
    <property type="match status" value="1"/>
</dbReference>
<dbReference type="SMART" id="SM00471">
    <property type="entry name" value="HDc"/>
    <property type="match status" value="1"/>
</dbReference>
<feature type="non-terminal residue" evidence="3">
    <location>
        <position position="1"/>
    </location>
</feature>
<dbReference type="SUPFAM" id="SSF109604">
    <property type="entry name" value="HD-domain/PDEase-like"/>
    <property type="match status" value="1"/>
</dbReference>
<evidence type="ECO:0000256" key="1">
    <source>
        <dbReference type="SAM" id="Phobius"/>
    </source>
</evidence>
<dbReference type="InterPro" id="IPR006674">
    <property type="entry name" value="HD_domain"/>
</dbReference>
<protein>
    <recommendedName>
        <fullName evidence="2">HD/PDEase domain-containing protein</fullName>
    </recommendedName>
</protein>
<dbReference type="InterPro" id="IPR003607">
    <property type="entry name" value="HD/PDEase_dom"/>
</dbReference>
<dbReference type="PANTHER" id="PTHR36442:SF1">
    <property type="entry name" value="CYCLIC-DI-AMP PHOSPHODIESTERASE PGPH"/>
    <property type="match status" value="1"/>
</dbReference>
<dbReference type="InterPro" id="IPR011624">
    <property type="entry name" value="Metal-dep_PHydrolase_7TM_extra"/>
</dbReference>
<dbReference type="Pfam" id="PF07698">
    <property type="entry name" value="7TM-7TMR_HD"/>
    <property type="match status" value="1"/>
</dbReference>
<dbReference type="InterPro" id="IPR006675">
    <property type="entry name" value="HDIG_dom"/>
</dbReference>
<keyword evidence="1" id="KW-0812">Transmembrane</keyword>
<evidence type="ECO:0000259" key="2">
    <source>
        <dbReference type="SMART" id="SM00471"/>
    </source>
</evidence>
<sequence>VPFVFNRQDKIVTDQSQKISEFFSMVNEIRFAKWRFNESKRLVYERRYHKQYEKARSEFVSDSANLTILTSEFHKLYSFTEAKEDWRTYATPDQDPRNMKDLGVDQDKIIRICRNRWSEGIYDITYEDILSNEVTINQGEVPEMASPNDFNNLETAWTSARKELLGLFTEQDIFKDLGYDLIVRFMKPNLIYDRELTEKRQQESLNNVPRSQGVVLQNEMIVDANTRITEDILQKLNSLSTAVVKQEPESGWRKTIFNFTGKFILLSIIVSLFFTYLIVYRIKTFKDWKMVLLITIVFLLQIGLAYIFVIRFEWSEYLVPVTVGAMTLTILFDARIGFMATTSVVIAMGLMMGQNIDFVIVSLFTATIAVYNIRELRNRSQLFITMFALMGASILVVAGIGLFKEHDWTSMIVDIQSLMINSLLAPIVTYGLIGLFEIGFEVTTDLTLMELLDYGHPLLKKAQQETNGTFNHSIVVGNLAESCAGAIGAHSLLCRVGAYYHDIGKMVKPEYFIENQYTGKNQHDNLTPTMSARIIRNHVKEGLALADEYGLPKIVSDFIPMHHGTTRVEYFYRMAMREAEQDGSKVDETQFQYPGPKPNTRETGILMICEAVEAAVRSINNPDIIKIESMINKIVKNRIEDGQLDDCPLTLDELDKIVGTVDGNTGMLPVLRGIYHIRIEYPDDPKNPVPV</sequence>
<dbReference type="NCBIfam" id="TIGR00277">
    <property type="entry name" value="HDIG"/>
    <property type="match status" value="1"/>
</dbReference>
<evidence type="ECO:0000313" key="3">
    <source>
        <dbReference type="EMBL" id="SUZ69074.1"/>
    </source>
</evidence>
<feature type="transmembrane region" description="Helical" evidence="1">
    <location>
        <begin position="423"/>
        <end position="440"/>
    </location>
</feature>
<reference evidence="3" key="1">
    <citation type="submission" date="2018-05" db="EMBL/GenBank/DDBJ databases">
        <authorList>
            <person name="Lanie J.A."/>
            <person name="Ng W.-L."/>
            <person name="Kazmierczak K.M."/>
            <person name="Andrzejewski T.M."/>
            <person name="Davidsen T.M."/>
            <person name="Wayne K.J."/>
            <person name="Tettelin H."/>
            <person name="Glass J.I."/>
            <person name="Rusch D."/>
            <person name="Podicherti R."/>
            <person name="Tsui H.-C.T."/>
            <person name="Winkler M.E."/>
        </authorList>
    </citation>
    <scope>NUCLEOTIDE SEQUENCE</scope>
</reference>
<feature type="transmembrane region" description="Helical" evidence="1">
    <location>
        <begin position="317"/>
        <end position="338"/>
    </location>
</feature>
<dbReference type="PANTHER" id="PTHR36442">
    <property type="entry name" value="CYCLIC-DI-AMP PHOSPHODIESTERASE PGPH"/>
    <property type="match status" value="1"/>
</dbReference>
<feature type="transmembrane region" description="Helical" evidence="1">
    <location>
        <begin position="382"/>
        <end position="403"/>
    </location>
</feature>
<dbReference type="CDD" id="cd00077">
    <property type="entry name" value="HDc"/>
    <property type="match status" value="1"/>
</dbReference>
<feature type="transmembrane region" description="Helical" evidence="1">
    <location>
        <begin position="344"/>
        <end position="370"/>
    </location>
</feature>
<gene>
    <name evidence="3" type="ORF">METZ01_LOCUS21928</name>
</gene>
<name>A0A381PR34_9ZZZZ</name>
<feature type="transmembrane region" description="Helical" evidence="1">
    <location>
        <begin position="288"/>
        <end position="310"/>
    </location>
</feature>
<dbReference type="Gene3D" id="1.10.3210.10">
    <property type="entry name" value="Hypothetical protein af1432"/>
    <property type="match status" value="1"/>
</dbReference>
<accession>A0A381PR34</accession>
<proteinExistence type="predicted"/>
<dbReference type="AlphaFoldDB" id="A0A381PR34"/>
<keyword evidence="1" id="KW-1133">Transmembrane helix</keyword>
<organism evidence="3">
    <name type="scientific">marine metagenome</name>
    <dbReference type="NCBI Taxonomy" id="408172"/>
    <lineage>
        <taxon>unclassified sequences</taxon>
        <taxon>metagenomes</taxon>
        <taxon>ecological metagenomes</taxon>
    </lineage>
</organism>
<keyword evidence="1" id="KW-0472">Membrane</keyword>
<feature type="transmembrane region" description="Helical" evidence="1">
    <location>
        <begin position="263"/>
        <end position="282"/>
    </location>
</feature>